<proteinExistence type="predicted"/>
<organism evidence="1 2">
    <name type="scientific">Riemerella anatipestifer</name>
    <name type="common">Moraxella anatipestifer</name>
    <dbReference type="NCBI Taxonomy" id="34085"/>
    <lineage>
        <taxon>Bacteria</taxon>
        <taxon>Pseudomonadati</taxon>
        <taxon>Bacteroidota</taxon>
        <taxon>Flavobacteriia</taxon>
        <taxon>Flavobacteriales</taxon>
        <taxon>Weeksellaceae</taxon>
        <taxon>Riemerella</taxon>
    </lineage>
</organism>
<reference evidence="1" key="1">
    <citation type="submission" date="2022-10" db="EMBL/GenBank/DDBJ databases">
        <title>Sifting through the core-genome to identify putative cross-protective antigens against Riemerella anatipestifer.</title>
        <authorList>
            <person name="Zheng X."/>
            <person name="Zhang W."/>
        </authorList>
    </citation>
    <scope>NUCLEOTIDE SEQUENCE</scope>
    <source>
        <strain evidence="1">ZWRA178</strain>
    </source>
</reference>
<gene>
    <name evidence="1" type="ORF">OKE68_03680</name>
</gene>
<dbReference type="Proteomes" id="UP001207440">
    <property type="component" value="Unassembled WGS sequence"/>
</dbReference>
<dbReference type="EMBL" id="JAOZYT010000015">
    <property type="protein sequence ID" value="MCW0523421.1"/>
    <property type="molecule type" value="Genomic_DNA"/>
</dbReference>
<dbReference type="AlphaFoldDB" id="A0AAP3EW70"/>
<dbReference type="InterPro" id="IPR032581">
    <property type="entry name" value="DUF4917"/>
</dbReference>
<evidence type="ECO:0000313" key="1">
    <source>
        <dbReference type="EMBL" id="MCW0523421.1"/>
    </source>
</evidence>
<sequence>MNYKDLPTYSEILDQLEKKKRKKHLLFGNGFSIAYDHSIFSYNALSKFIEDNGNDAVKGLFKTLNTTNFELIMRQLETFSKVAHIFSDDEKTQEKINVVISELKKSLIDAVTKLHPYHAFEVPENKSKACIKFLEEYLSKEGFVFSTNYDLLFYWILMRNESKHIIDGFGRDLETDLYHKKEENDELDYSELRWGKYSKEQNVFYLHGSLPIFDDGINVVKVQYDNEHYLLENVKERITKGEYPVFVTAGDGNQKLNQITHNKYLNFCLEKLMNIEGSLVTFGFNFGEYDEHIIEAINIAAKRGKRSGEKLHSVHIGVYSEQDYNHILSITDKFQCKVNTYDAKTANIWN</sequence>
<protein>
    <submittedName>
        <fullName evidence="1">DUF4917 family protein</fullName>
    </submittedName>
</protein>
<accession>A0AAP3EW70</accession>
<comment type="caution">
    <text evidence="1">The sequence shown here is derived from an EMBL/GenBank/DDBJ whole genome shotgun (WGS) entry which is preliminary data.</text>
</comment>
<dbReference type="RefSeq" id="WP_214193927.1">
    <property type="nucleotide sequence ID" value="NZ_CP081925.1"/>
</dbReference>
<dbReference type="Pfam" id="PF16263">
    <property type="entry name" value="DUF4917"/>
    <property type="match status" value="1"/>
</dbReference>
<name>A0AAP3EW70_RIEAN</name>
<evidence type="ECO:0000313" key="2">
    <source>
        <dbReference type="Proteomes" id="UP001207440"/>
    </source>
</evidence>